<sequence length="290" mass="33523">MKVFVYGSLRRHEKYHHFLEDSMRLYEQAWIKGELFDTKKGYPVLHNGDNLVYGEIYEVSSETLKKLDGLEDYQEGREVNLFVRKEQEVNTDTGSVKALVYYGVNQALFQEIIPSGDWKVHQFIKNHPENVLYFAYGSCMDQERFQLAGVDQFFQRNLGAGHLKGYTMKYNFVVHDGGRGDIVEDGGEMEGVVYDVPKEAVDYLFKREGVVPGWYRAAFVDVEIGNILHEDVLTFIVIGKKAEICPPLHYAREILRGSLPYVSENYHKKLKEQLVFLGISEDQIVEMLKE</sequence>
<dbReference type="PANTHER" id="PTHR12935:SF0">
    <property type="entry name" value="GAMMA-GLUTAMYLCYCLOTRANSFERASE"/>
    <property type="match status" value="1"/>
</dbReference>
<protein>
    <submittedName>
        <fullName evidence="3">Gamma-glutamylcyclotransferase</fullName>
    </submittedName>
</protein>
<reference evidence="4" key="1">
    <citation type="journal article" date="2019" name="Int. J. Syst. Evol. Microbiol.">
        <title>The Global Catalogue of Microorganisms (GCM) 10K type strain sequencing project: providing services to taxonomists for standard genome sequencing and annotation.</title>
        <authorList>
            <consortium name="The Broad Institute Genomics Platform"/>
            <consortium name="The Broad Institute Genome Sequencing Center for Infectious Disease"/>
            <person name="Wu L."/>
            <person name="Ma J."/>
        </authorList>
    </citation>
    <scope>NUCLEOTIDE SEQUENCE [LARGE SCALE GENOMIC DNA]</scope>
    <source>
        <strain evidence="4">KCTC 3913</strain>
    </source>
</reference>
<evidence type="ECO:0000259" key="2">
    <source>
        <dbReference type="Pfam" id="PF06094"/>
    </source>
</evidence>
<comment type="caution">
    <text evidence="3">The sequence shown here is derived from an EMBL/GenBank/DDBJ whole genome shotgun (WGS) entry which is preliminary data.</text>
</comment>
<dbReference type="CDD" id="cd06661">
    <property type="entry name" value="GGCT_like"/>
    <property type="match status" value="2"/>
</dbReference>
<dbReference type="Proteomes" id="UP001597506">
    <property type="component" value="Unassembled WGS sequence"/>
</dbReference>
<dbReference type="InterPro" id="IPR036568">
    <property type="entry name" value="GGCT-like_sf"/>
</dbReference>
<gene>
    <name evidence="3" type="ORF">ACFSUL_15220</name>
</gene>
<keyword evidence="1" id="KW-0456">Lyase</keyword>
<dbReference type="Pfam" id="PF06094">
    <property type="entry name" value="GGACT"/>
    <property type="match status" value="1"/>
</dbReference>
<dbReference type="InterPro" id="IPR017939">
    <property type="entry name" value="G-Glutamylcylcotransferase"/>
</dbReference>
<evidence type="ECO:0000256" key="1">
    <source>
        <dbReference type="ARBA" id="ARBA00023239"/>
    </source>
</evidence>
<dbReference type="Gene3D" id="3.10.490.10">
    <property type="entry name" value="Gamma-glutamyl cyclotransferase-like"/>
    <property type="match status" value="2"/>
</dbReference>
<proteinExistence type="predicted"/>
<dbReference type="EMBL" id="JBHUMF010000031">
    <property type="protein sequence ID" value="MFD2682090.1"/>
    <property type="molecule type" value="Genomic_DNA"/>
</dbReference>
<evidence type="ECO:0000313" key="4">
    <source>
        <dbReference type="Proteomes" id="UP001597506"/>
    </source>
</evidence>
<dbReference type="InterPro" id="IPR009288">
    <property type="entry name" value="AIG2-like_dom"/>
</dbReference>
<keyword evidence="4" id="KW-1185">Reference proteome</keyword>
<organism evidence="3 4">
    <name type="scientific">Bacillus seohaeanensis</name>
    <dbReference type="NCBI Taxonomy" id="284580"/>
    <lineage>
        <taxon>Bacteria</taxon>
        <taxon>Bacillati</taxon>
        <taxon>Bacillota</taxon>
        <taxon>Bacilli</taxon>
        <taxon>Bacillales</taxon>
        <taxon>Bacillaceae</taxon>
        <taxon>Bacillus</taxon>
    </lineage>
</organism>
<dbReference type="InterPro" id="IPR013024">
    <property type="entry name" value="GGCT-like"/>
</dbReference>
<dbReference type="PANTHER" id="PTHR12935">
    <property type="entry name" value="GAMMA-GLUTAMYLCYCLOTRANSFERASE"/>
    <property type="match status" value="1"/>
</dbReference>
<dbReference type="RefSeq" id="WP_377936805.1">
    <property type="nucleotide sequence ID" value="NZ_JBHUMF010000031.1"/>
</dbReference>
<evidence type="ECO:0000313" key="3">
    <source>
        <dbReference type="EMBL" id="MFD2682090.1"/>
    </source>
</evidence>
<feature type="domain" description="Gamma-glutamylcyclotransferase AIG2-like" evidence="2">
    <location>
        <begin position="3"/>
        <end position="119"/>
    </location>
</feature>
<accession>A0ABW5RUU4</accession>
<name>A0ABW5RUU4_9BACI</name>
<dbReference type="SUPFAM" id="SSF110857">
    <property type="entry name" value="Gamma-glutamyl cyclotransferase-like"/>
    <property type="match status" value="2"/>
</dbReference>